<keyword evidence="2" id="KW-1185">Reference proteome</keyword>
<sequence length="40" mass="4861">MFLSDRYSLLLDSFYLLEMLDSARIFASQNRRIYHINIFS</sequence>
<proteinExistence type="predicted"/>
<protein>
    <submittedName>
        <fullName evidence="1">Uncharacterized protein</fullName>
    </submittedName>
</protein>
<comment type="caution">
    <text evidence="1">The sequence shown here is derived from an EMBL/GenBank/DDBJ whole genome shotgun (WGS) entry which is preliminary data.</text>
</comment>
<name>F0F472_9BACT</name>
<evidence type="ECO:0000313" key="1">
    <source>
        <dbReference type="EMBL" id="EGC21030.1"/>
    </source>
</evidence>
<dbReference type="STRING" id="888743.HMPREF9141_0388"/>
<dbReference type="EMBL" id="AEWX01000004">
    <property type="protein sequence ID" value="EGC21030.1"/>
    <property type="molecule type" value="Genomic_DNA"/>
</dbReference>
<dbReference type="AlphaFoldDB" id="F0F472"/>
<dbReference type="HOGENOM" id="CLU_3294354_0_0_10"/>
<reference evidence="1 2" key="1">
    <citation type="submission" date="2011-01" db="EMBL/GenBank/DDBJ databases">
        <authorList>
            <person name="Muzny D."/>
            <person name="Qin X."/>
            <person name="Deng J."/>
            <person name="Jiang H."/>
            <person name="Liu Y."/>
            <person name="Qu J."/>
            <person name="Song X.-Z."/>
            <person name="Zhang L."/>
            <person name="Thornton R."/>
            <person name="Coyle M."/>
            <person name="Francisco L."/>
            <person name="Jackson L."/>
            <person name="Javaid M."/>
            <person name="Korchina V."/>
            <person name="Kovar C."/>
            <person name="Mata R."/>
            <person name="Mathew T."/>
            <person name="Ngo R."/>
            <person name="Nguyen L."/>
            <person name="Nguyen N."/>
            <person name="Okwuonu G."/>
            <person name="Ongeri F."/>
            <person name="Pham C."/>
            <person name="Simmons D."/>
            <person name="Wilczek-Boney K."/>
            <person name="Hale W."/>
            <person name="Jakkamsetti A."/>
            <person name="Pham P."/>
            <person name="Ruth R."/>
            <person name="San Lucas F."/>
            <person name="Warren J."/>
            <person name="Zhang J."/>
            <person name="Zhao Z."/>
            <person name="Zhou C."/>
            <person name="Zhu D."/>
            <person name="Lee S."/>
            <person name="Bess C."/>
            <person name="Blankenburg K."/>
            <person name="Forbes L."/>
            <person name="Fu Q."/>
            <person name="Gubbala S."/>
            <person name="Hirani K."/>
            <person name="Jayaseelan J.C."/>
            <person name="Lara F."/>
            <person name="Munidasa M."/>
            <person name="Palculict T."/>
            <person name="Patil S."/>
            <person name="Pu L.-L."/>
            <person name="Saada N."/>
            <person name="Tang L."/>
            <person name="Weissenberger G."/>
            <person name="Zhu Y."/>
            <person name="Hemphill L."/>
            <person name="Shang Y."/>
            <person name="Youmans B."/>
            <person name="Ayvaz T."/>
            <person name="Ross M."/>
            <person name="Santibanez J."/>
            <person name="Aqrawi P."/>
            <person name="Gross S."/>
            <person name="Joshi V."/>
            <person name="Fowler G."/>
            <person name="Nazareth L."/>
            <person name="Reid J."/>
            <person name="Worley K."/>
            <person name="Petrosino J."/>
            <person name="Highlander S."/>
            <person name="Gibbs R."/>
        </authorList>
    </citation>
    <scope>NUCLEOTIDE SEQUENCE [LARGE SCALE GENOMIC DNA]</scope>
    <source>
        <strain evidence="1 2">DSM 16608</strain>
    </source>
</reference>
<organism evidence="1 2">
    <name type="scientific">Prevotella multiformis DSM 16608</name>
    <dbReference type="NCBI Taxonomy" id="888743"/>
    <lineage>
        <taxon>Bacteria</taxon>
        <taxon>Pseudomonadati</taxon>
        <taxon>Bacteroidota</taxon>
        <taxon>Bacteroidia</taxon>
        <taxon>Bacteroidales</taxon>
        <taxon>Prevotellaceae</taxon>
        <taxon>Prevotella</taxon>
    </lineage>
</organism>
<dbReference type="Proteomes" id="UP000005697">
    <property type="component" value="Unassembled WGS sequence"/>
</dbReference>
<accession>F0F472</accession>
<gene>
    <name evidence="1" type="ORF">HMPREF9141_0388</name>
</gene>
<evidence type="ECO:0000313" key="2">
    <source>
        <dbReference type="Proteomes" id="UP000005697"/>
    </source>
</evidence>